<evidence type="ECO:0000313" key="2">
    <source>
        <dbReference type="EMBL" id="KAK1401135.1"/>
    </source>
</evidence>
<dbReference type="AlphaFoldDB" id="A0AAD8JAW2"/>
<keyword evidence="1" id="KW-0732">Signal</keyword>
<proteinExistence type="predicted"/>
<name>A0AAD8JAW2_9APIA</name>
<organism evidence="2 3">
    <name type="scientific">Heracleum sosnowskyi</name>
    <dbReference type="NCBI Taxonomy" id="360622"/>
    <lineage>
        <taxon>Eukaryota</taxon>
        <taxon>Viridiplantae</taxon>
        <taxon>Streptophyta</taxon>
        <taxon>Embryophyta</taxon>
        <taxon>Tracheophyta</taxon>
        <taxon>Spermatophyta</taxon>
        <taxon>Magnoliopsida</taxon>
        <taxon>eudicotyledons</taxon>
        <taxon>Gunneridae</taxon>
        <taxon>Pentapetalae</taxon>
        <taxon>asterids</taxon>
        <taxon>campanulids</taxon>
        <taxon>Apiales</taxon>
        <taxon>Apiaceae</taxon>
        <taxon>Apioideae</taxon>
        <taxon>apioid superclade</taxon>
        <taxon>Tordylieae</taxon>
        <taxon>Tordyliinae</taxon>
        <taxon>Heracleum</taxon>
    </lineage>
</organism>
<comment type="caution">
    <text evidence="2">The sequence shown here is derived from an EMBL/GenBank/DDBJ whole genome shotgun (WGS) entry which is preliminary data.</text>
</comment>
<evidence type="ECO:0000256" key="1">
    <source>
        <dbReference type="SAM" id="SignalP"/>
    </source>
</evidence>
<evidence type="ECO:0000313" key="3">
    <source>
        <dbReference type="Proteomes" id="UP001237642"/>
    </source>
</evidence>
<feature type="signal peptide" evidence="1">
    <location>
        <begin position="1"/>
        <end position="29"/>
    </location>
</feature>
<protein>
    <submittedName>
        <fullName evidence="2">Uncharacterized protein</fullName>
    </submittedName>
</protein>
<gene>
    <name evidence="2" type="ORF">POM88_000740</name>
</gene>
<keyword evidence="3" id="KW-1185">Reference proteome</keyword>
<dbReference type="Proteomes" id="UP001237642">
    <property type="component" value="Unassembled WGS sequence"/>
</dbReference>
<reference evidence="2" key="2">
    <citation type="submission" date="2023-05" db="EMBL/GenBank/DDBJ databases">
        <authorList>
            <person name="Schelkunov M.I."/>
        </authorList>
    </citation>
    <scope>NUCLEOTIDE SEQUENCE</scope>
    <source>
        <strain evidence="2">Hsosn_3</strain>
        <tissue evidence="2">Leaf</tissue>
    </source>
</reference>
<feature type="chain" id="PRO_5042159458" evidence="1">
    <location>
        <begin position="30"/>
        <end position="107"/>
    </location>
</feature>
<accession>A0AAD8JAW2</accession>
<dbReference type="EMBL" id="JAUIZM010000001">
    <property type="protein sequence ID" value="KAK1401135.1"/>
    <property type="molecule type" value="Genomic_DNA"/>
</dbReference>
<sequence length="107" mass="12426">MNNRKIMASLRLQALFVFNLVLLLQFGTHQCTMVHDPRNMRDDDNTTSTAKLVPGEKLKFCFPNFCHRQQLQLRPQGLECEIGAETGLIEHNIRDLKVNLRSEVRVY</sequence>
<reference evidence="2" key="1">
    <citation type="submission" date="2023-02" db="EMBL/GenBank/DDBJ databases">
        <title>Genome of toxic invasive species Heracleum sosnowskyi carries increased number of genes despite the absence of recent whole-genome duplications.</title>
        <authorList>
            <person name="Schelkunov M."/>
            <person name="Shtratnikova V."/>
            <person name="Makarenko M."/>
            <person name="Klepikova A."/>
            <person name="Omelchenko D."/>
            <person name="Novikova G."/>
            <person name="Obukhova E."/>
            <person name="Bogdanov V."/>
            <person name="Penin A."/>
            <person name="Logacheva M."/>
        </authorList>
    </citation>
    <scope>NUCLEOTIDE SEQUENCE</scope>
    <source>
        <strain evidence="2">Hsosn_3</strain>
        <tissue evidence="2">Leaf</tissue>
    </source>
</reference>